<name>A0A6A6BKQ1_9PEZI</name>
<organism evidence="1 2">
    <name type="scientific">Aplosporella prunicola CBS 121167</name>
    <dbReference type="NCBI Taxonomy" id="1176127"/>
    <lineage>
        <taxon>Eukaryota</taxon>
        <taxon>Fungi</taxon>
        <taxon>Dikarya</taxon>
        <taxon>Ascomycota</taxon>
        <taxon>Pezizomycotina</taxon>
        <taxon>Dothideomycetes</taxon>
        <taxon>Dothideomycetes incertae sedis</taxon>
        <taxon>Botryosphaeriales</taxon>
        <taxon>Aplosporellaceae</taxon>
        <taxon>Aplosporella</taxon>
    </lineage>
</organism>
<evidence type="ECO:0000313" key="1">
    <source>
        <dbReference type="EMBL" id="KAF2144248.1"/>
    </source>
</evidence>
<proteinExistence type="predicted"/>
<protein>
    <submittedName>
        <fullName evidence="1">Uncharacterized protein</fullName>
    </submittedName>
</protein>
<sequence>MPICHIPHRRRRCAAASVVARSSRTLVPGLRGAGAFLRACCCSLLPAMAAAQCSLLTDPCCFGLFFAASQPAARPTPTYSGGGDFCFLRAKETPSSSLSSLLLP</sequence>
<gene>
    <name evidence="1" type="ORF">K452DRAFT_155361</name>
</gene>
<dbReference type="AlphaFoldDB" id="A0A6A6BKQ1"/>
<dbReference type="GeneID" id="54293080"/>
<accession>A0A6A6BKQ1</accession>
<dbReference type="Proteomes" id="UP000799438">
    <property type="component" value="Unassembled WGS sequence"/>
</dbReference>
<dbReference type="RefSeq" id="XP_033399960.1">
    <property type="nucleotide sequence ID" value="XM_033535586.1"/>
</dbReference>
<dbReference type="EMBL" id="ML995480">
    <property type="protein sequence ID" value="KAF2144248.1"/>
    <property type="molecule type" value="Genomic_DNA"/>
</dbReference>
<evidence type="ECO:0000313" key="2">
    <source>
        <dbReference type="Proteomes" id="UP000799438"/>
    </source>
</evidence>
<reference evidence="1" key="1">
    <citation type="journal article" date="2020" name="Stud. Mycol.">
        <title>101 Dothideomycetes genomes: a test case for predicting lifestyles and emergence of pathogens.</title>
        <authorList>
            <person name="Haridas S."/>
            <person name="Albert R."/>
            <person name="Binder M."/>
            <person name="Bloem J."/>
            <person name="Labutti K."/>
            <person name="Salamov A."/>
            <person name="Andreopoulos B."/>
            <person name="Baker S."/>
            <person name="Barry K."/>
            <person name="Bills G."/>
            <person name="Bluhm B."/>
            <person name="Cannon C."/>
            <person name="Castanera R."/>
            <person name="Culley D."/>
            <person name="Daum C."/>
            <person name="Ezra D."/>
            <person name="Gonzalez J."/>
            <person name="Henrissat B."/>
            <person name="Kuo A."/>
            <person name="Liang C."/>
            <person name="Lipzen A."/>
            <person name="Lutzoni F."/>
            <person name="Magnuson J."/>
            <person name="Mondo S."/>
            <person name="Nolan M."/>
            <person name="Ohm R."/>
            <person name="Pangilinan J."/>
            <person name="Park H.-J."/>
            <person name="Ramirez L."/>
            <person name="Alfaro M."/>
            <person name="Sun H."/>
            <person name="Tritt A."/>
            <person name="Yoshinaga Y."/>
            <person name="Zwiers L.-H."/>
            <person name="Turgeon B."/>
            <person name="Goodwin S."/>
            <person name="Spatafora J."/>
            <person name="Crous P."/>
            <person name="Grigoriev I."/>
        </authorList>
    </citation>
    <scope>NUCLEOTIDE SEQUENCE</scope>
    <source>
        <strain evidence="1">CBS 121167</strain>
    </source>
</reference>
<keyword evidence="2" id="KW-1185">Reference proteome</keyword>